<dbReference type="AlphaFoldDB" id="A0A9D4ITL3"/>
<protein>
    <submittedName>
        <fullName evidence="1">Uncharacterized protein</fullName>
    </submittedName>
</protein>
<dbReference type="Proteomes" id="UP000828390">
    <property type="component" value="Unassembled WGS sequence"/>
</dbReference>
<organism evidence="1 3">
    <name type="scientific">Dreissena polymorpha</name>
    <name type="common">Zebra mussel</name>
    <name type="synonym">Mytilus polymorpha</name>
    <dbReference type="NCBI Taxonomy" id="45954"/>
    <lineage>
        <taxon>Eukaryota</taxon>
        <taxon>Metazoa</taxon>
        <taxon>Spiralia</taxon>
        <taxon>Lophotrochozoa</taxon>
        <taxon>Mollusca</taxon>
        <taxon>Bivalvia</taxon>
        <taxon>Autobranchia</taxon>
        <taxon>Heteroconchia</taxon>
        <taxon>Euheterodonta</taxon>
        <taxon>Imparidentia</taxon>
        <taxon>Neoheterodontei</taxon>
        <taxon>Myida</taxon>
        <taxon>Dreissenoidea</taxon>
        <taxon>Dreissenidae</taxon>
        <taxon>Dreissena</taxon>
    </lineage>
</organism>
<evidence type="ECO:0000313" key="3">
    <source>
        <dbReference type="Proteomes" id="UP000828390"/>
    </source>
</evidence>
<sequence>MHFTVAALAIANPPPSRNTTPHGTFSAATFQEIRGFKGSLVPADKHMPFKKNISSV</sequence>
<keyword evidence="3" id="KW-1185">Reference proteome</keyword>
<evidence type="ECO:0000313" key="2">
    <source>
        <dbReference type="EMBL" id="KAH3786193.1"/>
    </source>
</evidence>
<comment type="caution">
    <text evidence="1">The sequence shown here is derived from an EMBL/GenBank/DDBJ whole genome shotgun (WGS) entry which is preliminary data.</text>
</comment>
<name>A0A9D4ITL3_DREPO</name>
<accession>A0A9D4ITL3</accession>
<proteinExistence type="predicted"/>
<gene>
    <name evidence="1" type="ORF">DPMN_164288</name>
    <name evidence="2" type="ORF">DPMN_164296</name>
</gene>
<evidence type="ECO:0000313" key="1">
    <source>
        <dbReference type="EMBL" id="KAH3786185.1"/>
    </source>
</evidence>
<dbReference type="EMBL" id="JAIWYP010000008">
    <property type="protein sequence ID" value="KAH3786193.1"/>
    <property type="molecule type" value="Genomic_DNA"/>
</dbReference>
<reference evidence="1" key="2">
    <citation type="submission" date="2020-11" db="EMBL/GenBank/DDBJ databases">
        <authorList>
            <person name="McCartney M.A."/>
            <person name="Auch B."/>
            <person name="Kono T."/>
            <person name="Mallez S."/>
            <person name="Becker A."/>
            <person name="Gohl D.M."/>
            <person name="Silverstein K.A.T."/>
            <person name="Koren S."/>
            <person name="Bechman K.B."/>
            <person name="Herman A."/>
            <person name="Abrahante J.E."/>
            <person name="Garbe J."/>
        </authorList>
    </citation>
    <scope>NUCLEOTIDE SEQUENCE</scope>
    <source>
        <strain evidence="1">Duluth1</strain>
        <tissue evidence="1">Whole animal</tissue>
    </source>
</reference>
<dbReference type="EMBL" id="JAIWYP010000008">
    <property type="protein sequence ID" value="KAH3786185.1"/>
    <property type="molecule type" value="Genomic_DNA"/>
</dbReference>
<reference evidence="1" key="1">
    <citation type="journal article" date="2019" name="bioRxiv">
        <title>The Genome of the Zebra Mussel, Dreissena polymorpha: A Resource for Invasive Species Research.</title>
        <authorList>
            <person name="McCartney M.A."/>
            <person name="Auch B."/>
            <person name="Kono T."/>
            <person name="Mallez S."/>
            <person name="Zhang Y."/>
            <person name="Obille A."/>
            <person name="Becker A."/>
            <person name="Abrahante J.E."/>
            <person name="Garbe J."/>
            <person name="Badalamenti J.P."/>
            <person name="Herman A."/>
            <person name="Mangelson H."/>
            <person name="Liachko I."/>
            <person name="Sullivan S."/>
            <person name="Sone E.D."/>
            <person name="Koren S."/>
            <person name="Silverstein K.A.T."/>
            <person name="Beckman K.B."/>
            <person name="Gohl D.M."/>
        </authorList>
    </citation>
    <scope>NUCLEOTIDE SEQUENCE</scope>
    <source>
        <strain evidence="1">Duluth1</strain>
        <tissue evidence="1">Whole animal</tissue>
    </source>
</reference>